<dbReference type="SUPFAM" id="SSF50494">
    <property type="entry name" value="Trypsin-like serine proteases"/>
    <property type="match status" value="1"/>
</dbReference>
<sequence length="229" mass="25288">MKKFITLILSLSLVFSLIGCANKVPVTADEFEFSEQIQTLSKHVVAVDGSLSNDKKIASGLLVKKENNGLTYTYFVITSYDVVEHVNQIYVYVNKDQGYKANLVKKDEALEIAVVSFETSTALEVATLTKLENIEGLVGREIYSIGTPINTSYFNMPTSPALVSKVNDNLIIHSTNLNNGMLGSPLILKSSGKIIGINVYYSTFENERPIFRINHALVIDRVIDYLAGV</sequence>
<evidence type="ECO:0000313" key="3">
    <source>
        <dbReference type="Proteomes" id="UP000290909"/>
    </source>
</evidence>
<dbReference type="AlphaFoldDB" id="A0A449BKB6"/>
<dbReference type="InterPro" id="IPR009003">
    <property type="entry name" value="Peptidase_S1_PA"/>
</dbReference>
<dbReference type="EMBL" id="LR215050">
    <property type="protein sequence ID" value="VEU82906.1"/>
    <property type="molecule type" value="Genomic_DNA"/>
</dbReference>
<dbReference type="KEGG" id="ahk:NCTC10172_00932"/>
<gene>
    <name evidence="2" type="ORF">NCTC10172_00932</name>
</gene>
<dbReference type="InterPro" id="IPR043504">
    <property type="entry name" value="Peptidase_S1_PA_chymotrypsin"/>
</dbReference>
<evidence type="ECO:0000256" key="1">
    <source>
        <dbReference type="SAM" id="SignalP"/>
    </source>
</evidence>
<dbReference type="STRING" id="1408416.GCA_000702765_00370"/>
<reference evidence="2 3" key="1">
    <citation type="submission" date="2019-01" db="EMBL/GenBank/DDBJ databases">
        <authorList>
            <consortium name="Pathogen Informatics"/>
        </authorList>
    </citation>
    <scope>NUCLEOTIDE SEQUENCE [LARGE SCALE GENOMIC DNA]</scope>
    <source>
        <strain evidence="2 3">NCTC10172</strain>
    </source>
</reference>
<dbReference type="Pfam" id="PF13365">
    <property type="entry name" value="Trypsin_2"/>
    <property type="match status" value="1"/>
</dbReference>
<keyword evidence="3" id="KW-1185">Reference proteome</keyword>
<feature type="signal peptide" evidence="1">
    <location>
        <begin position="1"/>
        <end position="21"/>
    </location>
</feature>
<dbReference type="Gene3D" id="2.40.10.10">
    <property type="entry name" value="Trypsin-like serine proteases"/>
    <property type="match status" value="2"/>
</dbReference>
<name>A0A449BKB6_9MOLU</name>
<organism evidence="2 3">
    <name type="scientific">Acholeplasma hippikon</name>
    <dbReference type="NCBI Taxonomy" id="264636"/>
    <lineage>
        <taxon>Bacteria</taxon>
        <taxon>Bacillati</taxon>
        <taxon>Mycoplasmatota</taxon>
        <taxon>Mollicutes</taxon>
        <taxon>Acholeplasmatales</taxon>
        <taxon>Acholeplasmataceae</taxon>
        <taxon>Acholeplasma</taxon>
    </lineage>
</organism>
<dbReference type="PROSITE" id="PS51257">
    <property type="entry name" value="PROKAR_LIPOPROTEIN"/>
    <property type="match status" value="1"/>
</dbReference>
<dbReference type="Proteomes" id="UP000290909">
    <property type="component" value="Chromosome"/>
</dbReference>
<evidence type="ECO:0000313" key="2">
    <source>
        <dbReference type="EMBL" id="VEU82906.1"/>
    </source>
</evidence>
<accession>A0A449BKB6</accession>
<protein>
    <submittedName>
        <fullName evidence="2">Peptidase Do</fullName>
    </submittedName>
</protein>
<keyword evidence="1" id="KW-0732">Signal</keyword>
<proteinExistence type="predicted"/>
<dbReference type="RefSeq" id="WP_035368545.1">
    <property type="nucleotide sequence ID" value="NZ_LR215050.1"/>
</dbReference>
<feature type="chain" id="PRO_5019182019" evidence="1">
    <location>
        <begin position="22"/>
        <end position="229"/>
    </location>
</feature>